<dbReference type="RefSeq" id="WP_023792580.1">
    <property type="nucleotide sequence ID" value="NC_023003.1"/>
</dbReference>
<dbReference type="Proteomes" id="UP000018769">
    <property type="component" value="Chromosome I"/>
</dbReference>
<dbReference type="SUPFAM" id="SSF81301">
    <property type="entry name" value="Nucleotidyltransferase"/>
    <property type="match status" value="1"/>
</dbReference>
<accession>V6DJY8</accession>
<dbReference type="EMBL" id="HG793133">
    <property type="protein sequence ID" value="CDK30831.1"/>
    <property type="molecule type" value="Genomic_DNA"/>
</dbReference>
<dbReference type="Pfam" id="PF18765">
    <property type="entry name" value="Polbeta"/>
    <property type="match status" value="1"/>
</dbReference>
<gene>
    <name evidence="2" type="ORF">BABL1_gene_184</name>
</gene>
<reference evidence="2 3" key="1">
    <citation type="journal article" date="2015" name="Biol. Direct">
        <title>Babela massiliensis, a representative of a widespread bacterial phylum with unusual adaptations to parasitism in amoebae.</title>
        <authorList>
            <person name="Pagnier I."/>
            <person name="Yutin N."/>
            <person name="Croce O."/>
            <person name="Makarova K.S."/>
            <person name="Wolf Y.I."/>
            <person name="Benamar S."/>
            <person name="Raoult D."/>
            <person name="Koonin E.V."/>
            <person name="La Scola B."/>
        </authorList>
    </citation>
    <scope>NUCLEOTIDE SEQUENCE [LARGE SCALE GENOMIC DNA]</scope>
    <source>
        <strain evidence="3">BABL1</strain>
    </source>
</reference>
<keyword evidence="2" id="KW-0808">Transferase</keyword>
<dbReference type="OrthoDB" id="9810452at2"/>
<dbReference type="NCBIfam" id="NF047752">
    <property type="entry name" value="MntA_antitoxin"/>
    <property type="match status" value="1"/>
</dbReference>
<dbReference type="InterPro" id="IPR052930">
    <property type="entry name" value="TA_antitoxin_MntA"/>
</dbReference>
<organism evidence="2 3">
    <name type="scientific">Candidatus Babela massiliensis</name>
    <dbReference type="NCBI Taxonomy" id="673862"/>
    <lineage>
        <taxon>Bacteria</taxon>
        <taxon>Candidatus Babelota</taxon>
        <taxon>Candidatus Babeliae</taxon>
        <taxon>Candidatus Babeliales</taxon>
        <taxon>Candidatus Babeliaceae</taxon>
        <taxon>Candidatus Babela</taxon>
    </lineage>
</organism>
<evidence type="ECO:0000313" key="3">
    <source>
        <dbReference type="Proteomes" id="UP000018769"/>
    </source>
</evidence>
<dbReference type="PANTHER" id="PTHR43852">
    <property type="entry name" value="NUCLEOTIDYLTRANSFERASE"/>
    <property type="match status" value="1"/>
</dbReference>
<dbReference type="HOGENOM" id="CLU_130257_5_0_7"/>
<dbReference type="PANTHER" id="PTHR43852:SF2">
    <property type="entry name" value="PROTEIN ADENYLYLTRANSFERASE MNTA"/>
    <property type="match status" value="1"/>
</dbReference>
<dbReference type="Gene3D" id="3.30.460.10">
    <property type="entry name" value="Beta Polymerase, domain 2"/>
    <property type="match status" value="1"/>
</dbReference>
<keyword evidence="3" id="KW-1185">Reference proteome</keyword>
<sequence>MDKIPDKVKEQIIKVIEIFYPDAKIYLFGSRARGTHNERSDIDIAIDAGRLLTMSERGQLNNMIDALNIVQEVDIVDFKNIPEALKNNILREGIVWKN</sequence>
<dbReference type="InterPro" id="IPR041633">
    <property type="entry name" value="Polbeta"/>
</dbReference>
<feature type="domain" description="Polymerase beta nucleotidyltransferase" evidence="1">
    <location>
        <begin position="14"/>
        <end position="95"/>
    </location>
</feature>
<dbReference type="STRING" id="673862.BABL1_gene_184"/>
<dbReference type="GO" id="GO:0016740">
    <property type="term" value="F:transferase activity"/>
    <property type="evidence" value="ECO:0007669"/>
    <property type="project" value="UniProtKB-KW"/>
</dbReference>
<dbReference type="InterPro" id="IPR043519">
    <property type="entry name" value="NT_sf"/>
</dbReference>
<evidence type="ECO:0000313" key="2">
    <source>
        <dbReference type="EMBL" id="CDK30831.1"/>
    </source>
</evidence>
<dbReference type="AlphaFoldDB" id="V6DJY8"/>
<dbReference type="CDD" id="cd05403">
    <property type="entry name" value="NT_KNTase_like"/>
    <property type="match status" value="1"/>
</dbReference>
<name>V6DJY8_9BACT</name>
<dbReference type="eggNOG" id="COG1669">
    <property type="taxonomic scope" value="Bacteria"/>
</dbReference>
<evidence type="ECO:0000259" key="1">
    <source>
        <dbReference type="Pfam" id="PF18765"/>
    </source>
</evidence>
<protein>
    <submittedName>
        <fullName evidence="2">Nucleotidyltransferase</fullName>
    </submittedName>
</protein>
<proteinExistence type="predicted"/>
<dbReference type="KEGG" id="dpb:BABL1_gene_184"/>